<reference evidence="1 2" key="1">
    <citation type="journal article" date="2016" name="Nat. Commun.">
        <title>Thousands of microbial genomes shed light on interconnected biogeochemical processes in an aquifer system.</title>
        <authorList>
            <person name="Anantharaman K."/>
            <person name="Brown C.T."/>
            <person name="Hug L.A."/>
            <person name="Sharon I."/>
            <person name="Castelle C.J."/>
            <person name="Probst A.J."/>
            <person name="Thomas B.C."/>
            <person name="Singh A."/>
            <person name="Wilkins M.J."/>
            <person name="Karaoz U."/>
            <person name="Brodie E.L."/>
            <person name="Williams K.H."/>
            <person name="Hubbard S.S."/>
            <person name="Banfield J.F."/>
        </authorList>
    </citation>
    <scope>NUCLEOTIDE SEQUENCE [LARGE SCALE GENOMIC DNA]</scope>
</reference>
<dbReference type="AlphaFoldDB" id="A0A1F8GZW3"/>
<gene>
    <name evidence="1" type="ORF">A3I96_01385</name>
</gene>
<organism evidence="1 2">
    <name type="scientific">Candidatus Yanofskybacteria bacterium RIFCSPLOWO2_02_FULL_44_18</name>
    <dbReference type="NCBI Taxonomy" id="1802705"/>
    <lineage>
        <taxon>Bacteria</taxon>
        <taxon>Candidatus Yanofskyibacteriota</taxon>
    </lineage>
</organism>
<dbReference type="EMBL" id="MGKT01000007">
    <property type="protein sequence ID" value="OGN30914.1"/>
    <property type="molecule type" value="Genomic_DNA"/>
</dbReference>
<sequence length="145" mass="14803">MSKYQYPSPAPANNIRRIIVQSNILFFRFGGRGEMGMVGAGLGFVGKGEVGTGVLIDPDFSISPKEILGKGPVGFGGIGGGAGVSAGFWGGSSVIFLTSIPTGFCPAFKLEMSPAMVRIDDWYSFGDGGIGWAGRGGGTTGLGTT</sequence>
<protein>
    <submittedName>
        <fullName evidence="1">Uncharacterized protein</fullName>
    </submittedName>
</protein>
<name>A0A1F8GZW3_9BACT</name>
<evidence type="ECO:0000313" key="2">
    <source>
        <dbReference type="Proteomes" id="UP000177111"/>
    </source>
</evidence>
<evidence type="ECO:0000313" key="1">
    <source>
        <dbReference type="EMBL" id="OGN30914.1"/>
    </source>
</evidence>
<comment type="caution">
    <text evidence="1">The sequence shown here is derived from an EMBL/GenBank/DDBJ whole genome shotgun (WGS) entry which is preliminary data.</text>
</comment>
<dbReference type="Proteomes" id="UP000177111">
    <property type="component" value="Unassembled WGS sequence"/>
</dbReference>
<proteinExistence type="predicted"/>
<accession>A0A1F8GZW3</accession>